<gene>
    <name evidence="4" type="ORF">C6P46_002364</name>
</gene>
<dbReference type="PANTHER" id="PTHR31836">
    <property type="match status" value="1"/>
</dbReference>
<dbReference type="InterPro" id="IPR036908">
    <property type="entry name" value="RlpA-like_sf"/>
</dbReference>
<dbReference type="Proteomes" id="UP000777482">
    <property type="component" value="Unassembled WGS sequence"/>
</dbReference>
<feature type="compositionally biased region" description="Polar residues" evidence="2">
    <location>
        <begin position="41"/>
        <end position="56"/>
    </location>
</feature>
<feature type="compositionally biased region" description="Low complexity" evidence="2">
    <location>
        <begin position="343"/>
        <end position="358"/>
    </location>
</feature>
<organism evidence="4 5">
    <name type="scientific">Rhodotorula mucilaginosa</name>
    <name type="common">Yeast</name>
    <name type="synonym">Rhodotorula rubra</name>
    <dbReference type="NCBI Taxonomy" id="5537"/>
    <lineage>
        <taxon>Eukaryota</taxon>
        <taxon>Fungi</taxon>
        <taxon>Dikarya</taxon>
        <taxon>Basidiomycota</taxon>
        <taxon>Pucciniomycotina</taxon>
        <taxon>Microbotryomycetes</taxon>
        <taxon>Sporidiobolales</taxon>
        <taxon>Sporidiobolaceae</taxon>
        <taxon>Rhodotorula</taxon>
    </lineage>
</organism>
<feature type="compositionally biased region" description="Basic and acidic residues" evidence="2">
    <location>
        <begin position="97"/>
        <end position="107"/>
    </location>
</feature>
<accession>A0A9P7B159</accession>
<keyword evidence="3" id="KW-0812">Transmembrane</keyword>
<dbReference type="CDD" id="cd22191">
    <property type="entry name" value="DPBB_RlpA_EXP_N-like"/>
    <property type="match status" value="1"/>
</dbReference>
<evidence type="ECO:0000256" key="3">
    <source>
        <dbReference type="SAM" id="Phobius"/>
    </source>
</evidence>
<proteinExistence type="predicted"/>
<feature type="compositionally biased region" description="Polar residues" evidence="2">
    <location>
        <begin position="320"/>
        <end position="336"/>
    </location>
</feature>
<keyword evidence="3" id="KW-0472">Membrane</keyword>
<evidence type="ECO:0008006" key="6">
    <source>
        <dbReference type="Google" id="ProtNLM"/>
    </source>
</evidence>
<feature type="transmembrane region" description="Helical" evidence="3">
    <location>
        <begin position="164"/>
        <end position="184"/>
    </location>
</feature>
<comment type="caution">
    <text evidence="4">The sequence shown here is derived from an EMBL/GenBank/DDBJ whole genome shotgun (WGS) entry which is preliminary data.</text>
</comment>
<keyword evidence="1" id="KW-0732">Signal</keyword>
<protein>
    <recommendedName>
        <fullName evidence="6">RlpA-like protein double-psi beta-barrel domain-containing protein</fullName>
    </recommendedName>
</protein>
<evidence type="ECO:0000256" key="2">
    <source>
        <dbReference type="SAM" id="MobiDB-lite"/>
    </source>
</evidence>
<dbReference type="SUPFAM" id="SSF50685">
    <property type="entry name" value="Barwin-like endoglucanases"/>
    <property type="match status" value="1"/>
</dbReference>
<evidence type="ECO:0000313" key="4">
    <source>
        <dbReference type="EMBL" id="KAG0653654.1"/>
    </source>
</evidence>
<evidence type="ECO:0000256" key="1">
    <source>
        <dbReference type="ARBA" id="ARBA00022729"/>
    </source>
</evidence>
<dbReference type="PANTHER" id="PTHR31836:SF28">
    <property type="entry name" value="SRCR DOMAIN-CONTAINING PROTEIN-RELATED"/>
    <property type="match status" value="1"/>
</dbReference>
<feature type="region of interest" description="Disordered" evidence="2">
    <location>
        <begin position="1"/>
        <end position="158"/>
    </location>
</feature>
<dbReference type="OrthoDB" id="406505at2759"/>
<reference evidence="4 5" key="1">
    <citation type="submission" date="2020-11" db="EMBL/GenBank/DDBJ databases">
        <title>Kefir isolates.</title>
        <authorList>
            <person name="Marcisauskas S."/>
            <person name="Kim Y."/>
            <person name="Blasche S."/>
        </authorList>
    </citation>
    <scope>NUCLEOTIDE SEQUENCE [LARGE SCALE GENOMIC DNA]</scope>
    <source>
        <strain evidence="4 5">KR</strain>
    </source>
</reference>
<keyword evidence="5" id="KW-1185">Reference proteome</keyword>
<keyword evidence="3" id="KW-1133">Transmembrane helix</keyword>
<dbReference type="InterPro" id="IPR051477">
    <property type="entry name" value="Expansin_CellWall"/>
</dbReference>
<name>A0A9P7B159_RHOMI</name>
<feature type="region of interest" description="Disordered" evidence="2">
    <location>
        <begin position="320"/>
        <end position="358"/>
    </location>
</feature>
<dbReference type="EMBL" id="PUHQ01000184">
    <property type="protein sequence ID" value="KAG0653654.1"/>
    <property type="molecule type" value="Genomic_DNA"/>
</dbReference>
<dbReference type="Gene3D" id="2.40.40.10">
    <property type="entry name" value="RlpA-like domain"/>
    <property type="match status" value="1"/>
</dbReference>
<sequence length="498" mass="51645">MSNPSSSKRPPRDQFSPSPSGAAAAPSPFASDLDLDLPQLATPSRSGTRSSATQSLHPGPALNKGGGRRTLADEPLVRPSRKAPTNKARGVYAPVGQDHEFSDDAYHDNSPPPTESDFDSEPESQPPKSKASRKNGAVAVGADAEKGESDEPQPSRAWSTTKKLVVGGLVLLALLLIIVLIFLVTNGTSSSSSSNSESTASHSGQSNATASSHSTATESSHTTNSTSSEAHTSPETSHLESVSSALLVSPVLPSGSLSSQVNEKTAASVIAGVTSAEAESPTATTANVVTSDHAVATAVSTGTPFLDSSLEDYEGLQTIPALSTFSDSPEPTPSETTGEKSTRPATSTATGAAGVPGTTKMTTTATWFGASQHLSACHEIFGDSAMAAAVSPMLFGSDGSSPSELCGVKIRVWQPNSKKTITLSIMDVCNTCPKATAIDLTQGAFLKLAPGGKKDPDAALEKGVLSVQWWFEDPAMQAKLPIGFEEWDEAEWIRRRLD</sequence>
<dbReference type="AlphaFoldDB" id="A0A9P7B159"/>
<evidence type="ECO:0000313" key="5">
    <source>
        <dbReference type="Proteomes" id="UP000777482"/>
    </source>
</evidence>
<feature type="compositionally biased region" description="Low complexity" evidence="2">
    <location>
        <begin position="15"/>
        <end position="31"/>
    </location>
</feature>
<feature type="region of interest" description="Disordered" evidence="2">
    <location>
        <begin position="190"/>
        <end position="241"/>
    </location>
</feature>